<evidence type="ECO:0000259" key="6">
    <source>
        <dbReference type="Pfam" id="PF08314"/>
    </source>
</evidence>
<sequence length="947" mass="104318">MADLSSLSDAQTILLACELCAAGNVNPLPRLHQQFPTSLTTERLFRIILSFLPETTPPSLYTPILEDIDRNELSENSNGPVDVSSIKEAKEAEARRRVRQLRLLPLKYHSGESATDDLLTEFIIHRAHKIDAETGLQTFILELLLPFYDRSETLRRYLVSLILPLLRANYEYYPEREEKLSLDVFDSLDTATSINLLLSMTASNATAIDLGKNLRGLAGPWISGRIQSKRRKLSHAGSTAGVNDLSAHWQIVNEWLLSRSLVEFETVARGIIDWDGPGDVDSGGYLPEDDTSEEIDAIKRSYGQAALAIVYATDLGRGSLESSFQITSKVESLLGLDSNLQIKFDAEQLPLFDVDVKMLSTASKALLLQNALLKPNNSLTVPTPQSVGFLQILLVSLRVLRAYGYNTSCRSAATVCLQNGEEAQALEMHGVINMIAKQAKPGQDWRKIREQILWLQDWRGLHSTSDQAKSEYHGLFWRVSRAAVETEILRAMMTAGEYQVATEIYTGDESPLDLTQVETAVVETIISFYDTASNGNKTRGKMKRAVDTLRAFQSQFPNAKSLQELAALISATHALSFYSLTLQHGVPFQPVSIRVHSDPLSLIETVLEQNSKSYTKLDDLLSIGRHFVAAGLPLQLPGDDNSTRWWKSKLSQEQKSLLAEKRIVSMAVSSALASDDFGTAYSYILTRLTPPSLMPTSSSSSSSSSPIEDNISWRAAYNAGRHRSTTTSSSSPSTSTPNDQTHLTAQISVLSQRLELLSLALVLAPTADPLPEILGAWRRCDEELSTLRDQENQEAEEWDRKGDITATTTTTTSILPGGFGPTDRELDAYENERQQQTRRARARNHLAGTSNNSYEEAPMGLFDVARGAARAFSKNIPLQTGGARSGSITSPAAAAPNTTTTSPGEHFSSSRSSSEFLSRSTEFGEGEDRVRKRDMKKRPTVVNGGPL</sequence>
<dbReference type="RefSeq" id="XP_035342831.1">
    <property type="nucleotide sequence ID" value="XM_035486938.1"/>
</dbReference>
<name>A0A7H8QUH9_TALRU</name>
<evidence type="ECO:0000256" key="4">
    <source>
        <dbReference type="ARBA" id="ARBA00022927"/>
    </source>
</evidence>
<comment type="subcellular location">
    <subcellularLocation>
        <location evidence="1">Endoplasmic reticulum</location>
    </subcellularLocation>
</comment>
<feature type="domain" description="Sec39" evidence="6">
    <location>
        <begin position="13"/>
        <end position="798"/>
    </location>
</feature>
<proteinExistence type="predicted"/>
<dbReference type="KEGG" id="trg:TRUGW13939_03759"/>
<dbReference type="GO" id="GO:0015031">
    <property type="term" value="P:protein transport"/>
    <property type="evidence" value="ECO:0007669"/>
    <property type="project" value="UniProtKB-KW"/>
</dbReference>
<dbReference type="GO" id="GO:0006890">
    <property type="term" value="P:retrograde vesicle-mediated transport, Golgi to endoplasmic reticulum"/>
    <property type="evidence" value="ECO:0007669"/>
    <property type="project" value="InterPro"/>
</dbReference>
<feature type="region of interest" description="Disordered" evidence="5">
    <location>
        <begin position="831"/>
        <end position="855"/>
    </location>
</feature>
<accession>A0A7H8QUH9</accession>
<feature type="region of interest" description="Disordered" evidence="5">
    <location>
        <begin position="877"/>
        <end position="947"/>
    </location>
</feature>
<dbReference type="AlphaFoldDB" id="A0A7H8QUH9"/>
<evidence type="ECO:0000313" key="8">
    <source>
        <dbReference type="Proteomes" id="UP000509510"/>
    </source>
</evidence>
<keyword evidence="2" id="KW-0813">Transport</keyword>
<feature type="compositionally biased region" description="Low complexity" evidence="5">
    <location>
        <begin position="725"/>
        <end position="737"/>
    </location>
</feature>
<dbReference type="Proteomes" id="UP000509510">
    <property type="component" value="Chromosome II"/>
</dbReference>
<protein>
    <recommendedName>
        <fullName evidence="6">Sec39 domain-containing protein</fullName>
    </recommendedName>
</protein>
<dbReference type="InterPro" id="IPR013244">
    <property type="entry name" value="Sec39_domain"/>
</dbReference>
<evidence type="ECO:0000256" key="1">
    <source>
        <dbReference type="ARBA" id="ARBA00004240"/>
    </source>
</evidence>
<organism evidence="7 8">
    <name type="scientific">Talaromyces rugulosus</name>
    <name type="common">Penicillium rugulosum</name>
    <dbReference type="NCBI Taxonomy" id="121627"/>
    <lineage>
        <taxon>Eukaryota</taxon>
        <taxon>Fungi</taxon>
        <taxon>Dikarya</taxon>
        <taxon>Ascomycota</taxon>
        <taxon>Pezizomycotina</taxon>
        <taxon>Eurotiomycetes</taxon>
        <taxon>Eurotiomycetidae</taxon>
        <taxon>Eurotiales</taxon>
        <taxon>Trichocomaceae</taxon>
        <taxon>Talaromyces</taxon>
        <taxon>Talaromyces sect. Islandici</taxon>
    </lineage>
</organism>
<dbReference type="PANTHER" id="PTHR40787">
    <property type="entry name" value="SECRETED PROTEIN"/>
    <property type="match status" value="1"/>
</dbReference>
<dbReference type="PANTHER" id="PTHR40787:SF3">
    <property type="entry name" value="PROTEIN TRANSPORT PROTEIN SEC39"/>
    <property type="match status" value="1"/>
</dbReference>
<dbReference type="GO" id="GO:0005783">
    <property type="term" value="C:endoplasmic reticulum"/>
    <property type="evidence" value="ECO:0007669"/>
    <property type="project" value="UniProtKB-SubCell"/>
</dbReference>
<dbReference type="GeneID" id="55991262"/>
<keyword evidence="4" id="KW-0653">Protein transport</keyword>
<evidence type="ECO:0000256" key="5">
    <source>
        <dbReference type="SAM" id="MobiDB-lite"/>
    </source>
</evidence>
<dbReference type="EMBL" id="CP055899">
    <property type="protein sequence ID" value="QKX56653.1"/>
    <property type="molecule type" value="Genomic_DNA"/>
</dbReference>
<dbReference type="Pfam" id="PF08314">
    <property type="entry name" value="Sec39"/>
    <property type="match status" value="1"/>
</dbReference>
<reference evidence="8" key="1">
    <citation type="submission" date="2020-06" db="EMBL/GenBank/DDBJ databases">
        <title>A chromosome-scale genome assembly of Talaromyces rugulosus W13939.</title>
        <authorList>
            <person name="Wang B."/>
            <person name="Guo L."/>
            <person name="Ye K."/>
            <person name="Wang L."/>
        </authorList>
    </citation>
    <scope>NUCLEOTIDE SEQUENCE [LARGE SCALE GENOMIC DNA]</scope>
    <source>
        <strain evidence="8">W13939</strain>
    </source>
</reference>
<keyword evidence="8" id="KW-1185">Reference proteome</keyword>
<feature type="region of interest" description="Disordered" evidence="5">
    <location>
        <begin position="719"/>
        <end position="740"/>
    </location>
</feature>
<evidence type="ECO:0000256" key="2">
    <source>
        <dbReference type="ARBA" id="ARBA00022448"/>
    </source>
</evidence>
<evidence type="ECO:0000256" key="3">
    <source>
        <dbReference type="ARBA" id="ARBA00022824"/>
    </source>
</evidence>
<evidence type="ECO:0000313" key="7">
    <source>
        <dbReference type="EMBL" id="QKX56653.1"/>
    </source>
</evidence>
<dbReference type="OrthoDB" id="342024at2759"/>
<gene>
    <name evidence="7" type="ORF">TRUGW13939_03759</name>
</gene>
<keyword evidence="3" id="KW-0256">Endoplasmic reticulum</keyword>
<feature type="compositionally biased region" description="Low complexity" evidence="5">
    <location>
        <begin position="887"/>
        <end position="920"/>
    </location>
</feature>